<evidence type="ECO:0000256" key="2">
    <source>
        <dbReference type="SAM" id="Phobius"/>
    </source>
</evidence>
<keyword evidence="2" id="KW-1133">Transmembrane helix</keyword>
<feature type="transmembrane region" description="Helical" evidence="2">
    <location>
        <begin position="301"/>
        <end position="322"/>
    </location>
</feature>
<reference evidence="4 5" key="1">
    <citation type="submission" date="2019-04" db="EMBL/GenBank/DDBJ databases">
        <title>Friends and foes A comparative genomics study of 23 Aspergillus species from section Flavi.</title>
        <authorList>
            <consortium name="DOE Joint Genome Institute"/>
            <person name="Kjaerbolling I."/>
            <person name="Vesth T."/>
            <person name="Frisvad J.C."/>
            <person name="Nybo J.L."/>
            <person name="Theobald S."/>
            <person name="Kildgaard S."/>
            <person name="Isbrandt T."/>
            <person name="Kuo A."/>
            <person name="Sato A."/>
            <person name="Lyhne E.K."/>
            <person name="Kogle M.E."/>
            <person name="Wiebenga A."/>
            <person name="Kun R.S."/>
            <person name="Lubbers R.J."/>
            <person name="Makela M.R."/>
            <person name="Barry K."/>
            <person name="Chovatia M."/>
            <person name="Clum A."/>
            <person name="Daum C."/>
            <person name="Haridas S."/>
            <person name="He G."/>
            <person name="LaButti K."/>
            <person name="Lipzen A."/>
            <person name="Mondo S."/>
            <person name="Riley R."/>
            <person name="Salamov A."/>
            <person name="Simmons B.A."/>
            <person name="Magnuson J.K."/>
            <person name="Henrissat B."/>
            <person name="Mortensen U.H."/>
            <person name="Larsen T.O."/>
            <person name="Devries R.P."/>
            <person name="Grigoriev I.V."/>
            <person name="Machida M."/>
            <person name="Baker S.E."/>
            <person name="Andersen M.R."/>
        </authorList>
    </citation>
    <scope>NUCLEOTIDE SEQUENCE [LARGE SCALE GENOMIC DNA]</scope>
    <source>
        <strain evidence="4 5">CBS 151.66</strain>
    </source>
</reference>
<feature type="compositionally biased region" description="Basic and acidic residues" evidence="1">
    <location>
        <begin position="480"/>
        <end position="505"/>
    </location>
</feature>
<keyword evidence="5" id="KW-1185">Reference proteome</keyword>
<name>A0A5N5WJT0_9EURO</name>
<keyword evidence="2" id="KW-0812">Transmembrane</keyword>
<dbReference type="InterPro" id="IPR022703">
    <property type="entry name" value="DUF3533"/>
</dbReference>
<dbReference type="AlphaFoldDB" id="A0A5N5WJT0"/>
<evidence type="ECO:0000313" key="5">
    <source>
        <dbReference type="Proteomes" id="UP000326565"/>
    </source>
</evidence>
<dbReference type="EMBL" id="ML732472">
    <property type="protein sequence ID" value="KAB8067544.1"/>
    <property type="molecule type" value="Genomic_DNA"/>
</dbReference>
<feature type="region of interest" description="Disordered" evidence="1">
    <location>
        <begin position="434"/>
        <end position="515"/>
    </location>
</feature>
<accession>A0A5N5WJT0</accession>
<dbReference type="InterPro" id="IPR053001">
    <property type="entry name" value="MNNG_permease-like"/>
</dbReference>
<organism evidence="4 5">
    <name type="scientific">Aspergillus leporis</name>
    <dbReference type="NCBI Taxonomy" id="41062"/>
    <lineage>
        <taxon>Eukaryota</taxon>
        <taxon>Fungi</taxon>
        <taxon>Dikarya</taxon>
        <taxon>Ascomycota</taxon>
        <taxon>Pezizomycotina</taxon>
        <taxon>Eurotiomycetes</taxon>
        <taxon>Eurotiomycetidae</taxon>
        <taxon>Eurotiales</taxon>
        <taxon>Aspergillaceae</taxon>
        <taxon>Aspergillus</taxon>
        <taxon>Aspergillus subgen. Circumdati</taxon>
    </lineage>
</organism>
<dbReference type="PANTHER" id="PTHR34814">
    <property type="entry name" value="NITROSOGUANIDINE RESISTANCE PROTEIN SNG1"/>
    <property type="match status" value="1"/>
</dbReference>
<dbReference type="OrthoDB" id="2140105at2759"/>
<keyword evidence="2" id="KW-0472">Membrane</keyword>
<evidence type="ECO:0000313" key="4">
    <source>
        <dbReference type="EMBL" id="KAB8067544.1"/>
    </source>
</evidence>
<feature type="domain" description="DUF3533" evidence="3">
    <location>
        <begin position="33"/>
        <end position="397"/>
    </location>
</feature>
<dbReference type="GO" id="GO:0016020">
    <property type="term" value="C:membrane"/>
    <property type="evidence" value="ECO:0007669"/>
    <property type="project" value="TreeGrafter"/>
</dbReference>
<feature type="transmembrane region" description="Helical" evidence="2">
    <location>
        <begin position="224"/>
        <end position="252"/>
    </location>
</feature>
<dbReference type="Pfam" id="PF12051">
    <property type="entry name" value="DUF3533"/>
    <property type="match status" value="1"/>
</dbReference>
<evidence type="ECO:0000259" key="3">
    <source>
        <dbReference type="Pfam" id="PF12051"/>
    </source>
</evidence>
<proteinExistence type="predicted"/>
<gene>
    <name evidence="4" type="ORF">BDV29DRAFT_200145</name>
</gene>
<evidence type="ECO:0000256" key="1">
    <source>
        <dbReference type="SAM" id="MobiDB-lite"/>
    </source>
</evidence>
<dbReference type="PANTHER" id="PTHR34814:SF2">
    <property type="entry name" value="DUF3533 DOMAIN-CONTAINING PROTEIN"/>
    <property type="match status" value="1"/>
</dbReference>
<feature type="compositionally biased region" description="Basic and acidic residues" evidence="1">
    <location>
        <begin position="437"/>
        <end position="450"/>
    </location>
</feature>
<protein>
    <recommendedName>
        <fullName evidence="3">DUF3533 domain-containing protein</fullName>
    </recommendedName>
</protein>
<dbReference type="Proteomes" id="UP000326565">
    <property type="component" value="Unassembled WGS sequence"/>
</dbReference>
<sequence>MHFYPKARQRRLSISHPAVRSSRLKFLKLTGLNFVLLQLLFLALFSYLFGSLFHQTDHIHNINVVFVDYDGGLIGTAVRQAYQQLQGEGFPTLIEQPPQRYESPTILQSVVCNIDYWAALYTTPNATDRLATALTGGTAASSYNQSDVLIYIWNEARYSTIADSAVAGSLEKLSESARLAYSQLNGTGAVQTLPATDTAAVEVFTSPWTLTSVDIQPTTQGSRLIYNTLVFILVLIQDFFFLGTVNGLYAQLNLWIKLSPKRMVIFRLLLSAAYTFVGSLCVTGSIWAFRKGWHVNGNQFVLTWISIWLFGHLNFLTLDVFTVWLPPPFVPMALITWIVLNVTSILLPFELSPAFYQWGYALPAHALYQILIDIWSGGCNPQLDYALPVLFAYELSSLALSCIGVYRRSHLAFVANEGEEKKLQECIATTLAEEPADLEKTSSRREDRSSEGAAPTDEESALEPAAPMRKLSTVASSPAERQELAERITRETSRFRLERGTRSTDRGPTFDLVGE</sequence>
<feature type="transmembrane region" description="Helical" evidence="2">
    <location>
        <begin position="264"/>
        <end position="289"/>
    </location>
</feature>
<feature type="transmembrane region" description="Helical" evidence="2">
    <location>
        <begin position="329"/>
        <end position="349"/>
    </location>
</feature>